<dbReference type="AlphaFoldDB" id="A0A1I0Q4B5"/>
<feature type="transmembrane region" description="Helical" evidence="1">
    <location>
        <begin position="241"/>
        <end position="263"/>
    </location>
</feature>
<feature type="domain" description="DUF3592" evidence="2">
    <location>
        <begin position="49"/>
        <end position="134"/>
    </location>
</feature>
<keyword evidence="4" id="KW-1185">Reference proteome</keyword>
<feature type="transmembrane region" description="Helical" evidence="1">
    <location>
        <begin position="140"/>
        <end position="160"/>
    </location>
</feature>
<reference evidence="3 4" key="1">
    <citation type="submission" date="2016-10" db="EMBL/GenBank/DDBJ databases">
        <authorList>
            <person name="de Groot N.N."/>
        </authorList>
    </citation>
    <scope>NUCLEOTIDE SEQUENCE [LARGE SCALE GENOMIC DNA]</scope>
    <source>
        <strain evidence="3 4">CGMCC 1.5337</strain>
    </source>
</reference>
<evidence type="ECO:0000256" key="1">
    <source>
        <dbReference type="SAM" id="Phobius"/>
    </source>
</evidence>
<dbReference type="Proteomes" id="UP000198518">
    <property type="component" value="Unassembled WGS sequence"/>
</dbReference>
<sequence>MQFTVGETPVTVTKWTVVALLLATACAGYGGYDYVQQSAAVEDAVAVDATIHEAAVESDSGGRRSGIQYGFDVEFTYRYEGTEYTSDRVFPGSISRQYDSRSDAEAVLEPYEPNATVTAYVDPSAPGEAFLERQTTSGPFVFVGGGAVVFALVALNAIGARDPGQHTDLRPERESTDADAGTLLGVDRNAVNTASKRLMVAGPVLVLVSVLALVGILLAAGGGAPGASPTLESEPTDPAGLAVFGLAGGLGLLVLGVVLYLTWSFGEYRRVRARVREPRPPSPFRHPSRLVTILGTDDDDLDAYGWRVKRTGFALAVLAVLGAVVAELLVF</sequence>
<keyword evidence="1" id="KW-0812">Transmembrane</keyword>
<name>A0A1I0Q4B5_9EURY</name>
<evidence type="ECO:0000313" key="3">
    <source>
        <dbReference type="EMBL" id="SEW21813.1"/>
    </source>
</evidence>
<keyword evidence="1" id="KW-1133">Transmembrane helix</keyword>
<proteinExistence type="predicted"/>
<accession>A0A1I0Q4B5</accession>
<evidence type="ECO:0000259" key="2">
    <source>
        <dbReference type="Pfam" id="PF12158"/>
    </source>
</evidence>
<keyword evidence="1" id="KW-0472">Membrane</keyword>
<dbReference type="EMBL" id="FOJA01000001">
    <property type="protein sequence ID" value="SEW21813.1"/>
    <property type="molecule type" value="Genomic_DNA"/>
</dbReference>
<evidence type="ECO:0000313" key="4">
    <source>
        <dbReference type="Proteomes" id="UP000198518"/>
    </source>
</evidence>
<feature type="transmembrane region" description="Helical" evidence="1">
    <location>
        <begin position="198"/>
        <end position="221"/>
    </location>
</feature>
<organism evidence="3 4">
    <name type="scientific">Halobacterium jilantaiense</name>
    <dbReference type="NCBI Taxonomy" id="355548"/>
    <lineage>
        <taxon>Archaea</taxon>
        <taxon>Methanobacteriati</taxon>
        <taxon>Methanobacteriota</taxon>
        <taxon>Stenosarchaea group</taxon>
        <taxon>Halobacteria</taxon>
        <taxon>Halobacteriales</taxon>
        <taxon>Halobacteriaceae</taxon>
        <taxon>Halobacterium</taxon>
    </lineage>
</organism>
<dbReference type="RefSeq" id="WP_177170826.1">
    <property type="nucleotide sequence ID" value="NZ_FOJA01000001.1"/>
</dbReference>
<protein>
    <recommendedName>
        <fullName evidence="2">DUF3592 domain-containing protein</fullName>
    </recommendedName>
</protein>
<dbReference type="Pfam" id="PF12158">
    <property type="entry name" value="DUF3592"/>
    <property type="match status" value="1"/>
</dbReference>
<gene>
    <name evidence="3" type="ORF">SAMN04487945_2265</name>
</gene>
<feature type="transmembrane region" description="Helical" evidence="1">
    <location>
        <begin position="312"/>
        <end position="330"/>
    </location>
</feature>
<dbReference type="InterPro" id="IPR021994">
    <property type="entry name" value="DUF3592"/>
</dbReference>
<dbReference type="OrthoDB" id="186649at2157"/>